<dbReference type="RefSeq" id="WP_023791150.1">
    <property type="nucleotide sequence ID" value="NC_023003.1"/>
</dbReference>
<dbReference type="EMBL" id="HG793133">
    <property type="protein sequence ID" value="CDK30255.1"/>
    <property type="molecule type" value="Genomic_DNA"/>
</dbReference>
<keyword evidence="4 10" id="KW-0132">Cell division</keyword>
<dbReference type="STRING" id="673862.BABL1_gene_949"/>
<dbReference type="GO" id="GO:0030428">
    <property type="term" value="C:cell septum"/>
    <property type="evidence" value="ECO:0007669"/>
    <property type="project" value="TreeGrafter"/>
</dbReference>
<evidence type="ECO:0000256" key="5">
    <source>
        <dbReference type="ARBA" id="ARBA00023210"/>
    </source>
</evidence>
<dbReference type="GO" id="GO:0043093">
    <property type="term" value="P:FtsZ-dependent cytokinesis"/>
    <property type="evidence" value="ECO:0007669"/>
    <property type="project" value="TreeGrafter"/>
</dbReference>
<reference evidence="10 11" key="1">
    <citation type="journal article" date="2015" name="Biol. Direct">
        <title>Babela massiliensis, a representative of a widespread bacterial phylum with unusual adaptations to parasitism in amoebae.</title>
        <authorList>
            <person name="Pagnier I."/>
            <person name="Yutin N."/>
            <person name="Croce O."/>
            <person name="Makarova K.S."/>
            <person name="Wolf Y.I."/>
            <person name="Benamar S."/>
            <person name="Raoult D."/>
            <person name="Koonin E.V."/>
            <person name="La Scola B."/>
        </authorList>
    </citation>
    <scope>NUCLEOTIDE SEQUENCE [LARGE SCALE GENOMIC DNA]</scope>
    <source>
        <strain evidence="11">BABL1</strain>
    </source>
</reference>
<evidence type="ECO:0000256" key="8">
    <source>
        <dbReference type="ARBA" id="ARBA00026068"/>
    </source>
</evidence>
<dbReference type="GO" id="GO:0000917">
    <property type="term" value="P:division septum assembly"/>
    <property type="evidence" value="ECO:0007669"/>
    <property type="project" value="UniProtKB-KW"/>
</dbReference>
<sequence>MNNIYDNKLRKYQISIFGESYFLVSDESEKHLISAAELVDGYIKEIIKKYPDTELNKIGILVALQFASRSLKAKETIEHFQEYSDKLLSFIDMETAQLNIEKF</sequence>
<dbReference type="KEGG" id="dpb:BABL1_gene_949"/>
<comment type="function">
    <text evidence="7">Activator of cell division through the inhibition of FtsZ GTPase activity, therefore promoting FtsZ assembly into bundles of protofilaments necessary for the formation of the division Z ring. It is recruited early at mid-cell but it is not essential for cell division.</text>
</comment>
<dbReference type="HOGENOM" id="CLU_2258560_0_0_7"/>
<keyword evidence="3" id="KW-0963">Cytoplasm</keyword>
<protein>
    <recommendedName>
        <fullName evidence="2">Cell division protein ZapA</fullName>
    </recommendedName>
    <alternativeName>
        <fullName evidence="9">Z ring-associated protein ZapA</fullName>
    </alternativeName>
</protein>
<evidence type="ECO:0000256" key="9">
    <source>
        <dbReference type="ARBA" id="ARBA00033158"/>
    </source>
</evidence>
<dbReference type="Gene3D" id="6.10.250.790">
    <property type="match status" value="1"/>
</dbReference>
<dbReference type="PANTHER" id="PTHR34981:SF1">
    <property type="entry name" value="CELL DIVISION PROTEIN ZAPA"/>
    <property type="match status" value="1"/>
</dbReference>
<dbReference type="GO" id="GO:0000921">
    <property type="term" value="P:septin ring assembly"/>
    <property type="evidence" value="ECO:0007669"/>
    <property type="project" value="TreeGrafter"/>
</dbReference>
<evidence type="ECO:0000313" key="10">
    <source>
        <dbReference type="EMBL" id="CDK30255.1"/>
    </source>
</evidence>
<evidence type="ECO:0000256" key="6">
    <source>
        <dbReference type="ARBA" id="ARBA00023306"/>
    </source>
</evidence>
<name>V6DFA3_9BACT</name>
<dbReference type="InterPro" id="IPR007838">
    <property type="entry name" value="Cell_div_ZapA-like"/>
</dbReference>
<keyword evidence="6" id="KW-0131">Cell cycle</keyword>
<dbReference type="Proteomes" id="UP000018769">
    <property type="component" value="Chromosome I"/>
</dbReference>
<evidence type="ECO:0000256" key="1">
    <source>
        <dbReference type="ARBA" id="ARBA00004496"/>
    </source>
</evidence>
<evidence type="ECO:0000256" key="4">
    <source>
        <dbReference type="ARBA" id="ARBA00022618"/>
    </source>
</evidence>
<dbReference type="SUPFAM" id="SSF102829">
    <property type="entry name" value="Cell division protein ZapA-like"/>
    <property type="match status" value="1"/>
</dbReference>
<comment type="subunit">
    <text evidence="8">Homodimer. Interacts with FtsZ.</text>
</comment>
<proteinExistence type="predicted"/>
<dbReference type="Pfam" id="PF05164">
    <property type="entry name" value="ZapA"/>
    <property type="match status" value="1"/>
</dbReference>
<gene>
    <name evidence="10" type="ORF">BABL1_gene_949</name>
</gene>
<keyword evidence="11" id="KW-1185">Reference proteome</keyword>
<evidence type="ECO:0000313" key="11">
    <source>
        <dbReference type="Proteomes" id="UP000018769"/>
    </source>
</evidence>
<evidence type="ECO:0000256" key="3">
    <source>
        <dbReference type="ARBA" id="ARBA00022490"/>
    </source>
</evidence>
<keyword evidence="5" id="KW-0717">Septation</keyword>
<dbReference type="GO" id="GO:0032153">
    <property type="term" value="C:cell division site"/>
    <property type="evidence" value="ECO:0007669"/>
    <property type="project" value="TreeGrafter"/>
</dbReference>
<organism evidence="10 11">
    <name type="scientific">Candidatus Babela massiliensis</name>
    <dbReference type="NCBI Taxonomy" id="673862"/>
    <lineage>
        <taxon>Bacteria</taxon>
        <taxon>Candidatus Babelota</taxon>
        <taxon>Candidatus Babeliae</taxon>
        <taxon>Candidatus Babeliales</taxon>
        <taxon>Candidatus Babeliaceae</taxon>
        <taxon>Candidatus Babela</taxon>
    </lineage>
</organism>
<dbReference type="GO" id="GO:0005829">
    <property type="term" value="C:cytosol"/>
    <property type="evidence" value="ECO:0007669"/>
    <property type="project" value="TreeGrafter"/>
</dbReference>
<evidence type="ECO:0000256" key="2">
    <source>
        <dbReference type="ARBA" id="ARBA00015195"/>
    </source>
</evidence>
<comment type="subcellular location">
    <subcellularLocation>
        <location evidence="1">Cytoplasm</location>
    </subcellularLocation>
</comment>
<evidence type="ECO:0000256" key="7">
    <source>
        <dbReference type="ARBA" id="ARBA00024910"/>
    </source>
</evidence>
<dbReference type="InterPro" id="IPR053712">
    <property type="entry name" value="Bac_CellDiv_Activator"/>
</dbReference>
<dbReference type="OrthoDB" id="1826286at2"/>
<accession>V6DFA3</accession>
<dbReference type="PANTHER" id="PTHR34981">
    <property type="entry name" value="CELL DIVISION PROTEIN ZAPA"/>
    <property type="match status" value="1"/>
</dbReference>
<dbReference type="InterPro" id="IPR036192">
    <property type="entry name" value="Cell_div_ZapA-like_sf"/>
</dbReference>
<dbReference type="AlphaFoldDB" id="V6DFA3"/>